<evidence type="ECO:0000256" key="4">
    <source>
        <dbReference type="ARBA" id="ARBA00022871"/>
    </source>
</evidence>
<dbReference type="InterPro" id="IPR025605">
    <property type="entry name" value="OST-HTH/LOTUS_dom"/>
</dbReference>
<dbReference type="InterPro" id="IPR012677">
    <property type="entry name" value="Nucleotide-bd_a/b_plait_sf"/>
</dbReference>
<evidence type="ECO:0000256" key="3">
    <source>
        <dbReference type="ARBA" id="ARBA00022737"/>
    </source>
</evidence>
<dbReference type="OrthoDB" id="1879688at2759"/>
<dbReference type="Gene3D" id="3.30.70.330">
    <property type="match status" value="2"/>
</dbReference>
<sequence length="1328" mass="147439">MVMRWTATSLVLNNEMSLKSLAWNREPRVVERERSIPDARMEKRTVPEAVKKFLRAVLLSEQGGVPVTRLHKDYKNLIGHVLDWRGLGFTRVEDFVKSMPDVCRLEAFGPEKELRVYGIGDPESFMSSFAIKAQIVKGPPKIRNRCKRKGQKSSPAGKGSPMGSTCNDSGENPYGLEPDHRGRYSVCMKRRLDCSDQDIKSFFSAAGQVQDIHHSEKMTFVRFKTVREATAAVNGLPSVLKGRDVSVAPAKNMTSSRDASLQTAGKRLTERPAFVSDGKRSPCYPDIKAESPTQDYPVHELIVRQLTRDTTEEEIWTLFAPFNVANVRVKKQGREEYGHAFVHFTSVKDVDEAIEELNNPVLNGQRIQLKLSKRALEARGHRLAADQGRGVPANNRTAVAPSTNKNSDAGLGLSTPVLPKDSSSVEQFSNQEPSPKFMSYSTMAQMMCECSGDREVNTAPTPAASYPEELSVIVTEVVDGCHFWGQVNLEGKNNLLELQELQTGLNQLCPAPPLPPGDRIGAAPFEGEWYRVWVQEELPGNQLQVVFVDYGNTAVLPRTEVSPLLISQFWDLPPQAVPFKLAGLTPSTSKGKDKLQEIISWQVVSVKKSPSATCEPHILEVEVYIPDATDCASVNSMMKKEQTSQGGPSFTQKTFKSAVQEEPKWQSNSSKFVPIAADDRTSDLNTSRQRAQKASTEETGAKGDVFSNNTTLTQETKHSSQQKEASRKFGDRAIQQRSDESSHHQKFQSPFLSEKEEAVLKKLSINNQRMERPYHAEMTPAWQQQGLVGRQQGSVQHKPGLLGVPITQYVPQLQFKGQMFALAAKVSEVVTPELFYLQSADPTLLNKVSQSLQEAANKRTAQELSGMKTLCRETGQVMSTYSDKHHMWRRVRIMGVLPDMINVQHVDYGTMDLTQLHNLFPLPPDLLSVPILARPACLANATPLPKDNGNWTEGANAYFKGLTANKLLFAEVSGEQVGDKLVVTLWDSVGKKNNLCQQLIDQNYAICSQPLPLMPLPRLNPSLVPGQQPLTPQPPQISSQPFFVQDQKPHFPIPQYPLFSNVPYQHPGPRQKIMLSERFSQCGDQRAHVPVFGGGGAFKMTVKAESGKERITSRGEKSGPPTGQTHGAGDSDERRYIKKDLKDQEICYEAKARNGDGIKKGPSFATMQPTKPVSHNEKQYNPGNRIGTTHRASRNSSNRFGKVRSPLSLGAQRNILHQLVSDVEVTRNKSQTNSDFSPGDKAEREGRDSDVSEISIELANRLGELIRIDTDEERENAESCTPISKGPATNQHKKGLLKEEFQGCLPTTRGMSAVDILSSQLIKLHTEE</sequence>
<dbReference type="Gene3D" id="3.30.420.610">
    <property type="entry name" value="LOTUS domain-like"/>
    <property type="match status" value="1"/>
</dbReference>
<dbReference type="Pfam" id="PF00076">
    <property type="entry name" value="RRM_1"/>
    <property type="match status" value="2"/>
</dbReference>
<keyword evidence="4" id="KW-0221">Differentiation</keyword>
<feature type="domain" description="RRM" evidence="7">
    <location>
        <begin position="299"/>
        <end position="374"/>
    </location>
</feature>
<dbReference type="CDD" id="cd00590">
    <property type="entry name" value="RRM_SF"/>
    <property type="match status" value="1"/>
</dbReference>
<dbReference type="InterPro" id="IPR041966">
    <property type="entry name" value="LOTUS-like"/>
</dbReference>
<dbReference type="CDD" id="cd09972">
    <property type="entry name" value="LOTUS_TDRD_OSKAR"/>
    <property type="match status" value="1"/>
</dbReference>
<protein>
    <submittedName>
        <fullName evidence="10">TDRD9 protein</fullName>
    </submittedName>
</protein>
<dbReference type="Gene3D" id="2.40.50.90">
    <property type="match status" value="2"/>
</dbReference>
<keyword evidence="5" id="KW-0694">RNA-binding</keyword>
<feature type="region of interest" description="Disordered" evidence="6">
    <location>
        <begin position="639"/>
        <end position="752"/>
    </location>
</feature>
<feature type="region of interest" description="Disordered" evidence="6">
    <location>
        <begin position="1104"/>
        <end position="1136"/>
    </location>
</feature>
<feature type="compositionally biased region" description="Polar residues" evidence="6">
    <location>
        <begin position="1278"/>
        <end position="1290"/>
    </location>
</feature>
<feature type="domain" description="HTH OST-type" evidence="9">
    <location>
        <begin position="46"/>
        <end position="120"/>
    </location>
</feature>
<feature type="compositionally biased region" description="Basic residues" evidence="6">
    <location>
        <begin position="141"/>
        <end position="151"/>
    </location>
</feature>
<keyword evidence="2" id="KW-0963">Cytoplasm</keyword>
<proteinExistence type="predicted"/>
<accession>A0A8J9ZI02</accession>
<dbReference type="Pfam" id="PF12872">
    <property type="entry name" value="OST-HTH"/>
    <property type="match status" value="1"/>
</dbReference>
<feature type="domain" description="RRM" evidence="7">
    <location>
        <begin position="175"/>
        <end position="252"/>
    </location>
</feature>
<reference evidence="10" key="1">
    <citation type="submission" date="2022-01" db="EMBL/GenBank/DDBJ databases">
        <authorList>
            <person name="Braso-Vives M."/>
        </authorList>
    </citation>
    <scope>NUCLEOTIDE SEQUENCE</scope>
</reference>
<comment type="subcellular location">
    <subcellularLocation>
        <location evidence="1">Cytoplasm</location>
    </subcellularLocation>
</comment>
<gene>
    <name evidence="10" type="primary">TDRD9</name>
    <name evidence="10" type="ORF">BLAG_LOCUS14218</name>
</gene>
<name>A0A8J9ZI02_BRALA</name>
<dbReference type="PROSITE" id="PS51644">
    <property type="entry name" value="HTH_OST"/>
    <property type="match status" value="1"/>
</dbReference>
<dbReference type="SUPFAM" id="SSF54928">
    <property type="entry name" value="RNA-binding domain, RBD"/>
    <property type="match status" value="2"/>
</dbReference>
<feature type="compositionally biased region" description="Polar residues" evidence="6">
    <location>
        <begin position="683"/>
        <end position="694"/>
    </location>
</feature>
<dbReference type="Pfam" id="PF00567">
    <property type="entry name" value="TUDOR"/>
    <property type="match status" value="2"/>
</dbReference>
<organism evidence="10 11">
    <name type="scientific">Branchiostoma lanceolatum</name>
    <name type="common">Common lancelet</name>
    <name type="synonym">Amphioxus lanceolatum</name>
    <dbReference type="NCBI Taxonomy" id="7740"/>
    <lineage>
        <taxon>Eukaryota</taxon>
        <taxon>Metazoa</taxon>
        <taxon>Chordata</taxon>
        <taxon>Cephalochordata</taxon>
        <taxon>Leptocardii</taxon>
        <taxon>Amphioxiformes</taxon>
        <taxon>Branchiostomatidae</taxon>
        <taxon>Branchiostoma</taxon>
    </lineage>
</organism>
<feature type="region of interest" description="Disordered" evidence="6">
    <location>
        <begin position="382"/>
        <end position="412"/>
    </location>
</feature>
<evidence type="ECO:0000256" key="5">
    <source>
        <dbReference type="PROSITE-ProRule" id="PRU00176"/>
    </source>
</evidence>
<feature type="region of interest" description="Disordered" evidence="6">
    <location>
        <begin position="141"/>
        <end position="180"/>
    </location>
</feature>
<dbReference type="SUPFAM" id="SSF63748">
    <property type="entry name" value="Tudor/PWWP/MBT"/>
    <property type="match status" value="2"/>
</dbReference>
<keyword evidence="4" id="KW-0744">Spermatogenesis</keyword>
<feature type="compositionally biased region" description="Basic and acidic residues" evidence="6">
    <location>
        <begin position="1238"/>
        <end position="1250"/>
    </location>
</feature>
<dbReference type="PROSITE" id="PS50304">
    <property type="entry name" value="TUDOR"/>
    <property type="match status" value="2"/>
</dbReference>
<keyword evidence="3" id="KW-0677">Repeat</keyword>
<evidence type="ECO:0000313" key="10">
    <source>
        <dbReference type="EMBL" id="CAH1255030.1"/>
    </source>
</evidence>
<dbReference type="InterPro" id="IPR000504">
    <property type="entry name" value="RRM_dom"/>
</dbReference>
<evidence type="ECO:0000256" key="1">
    <source>
        <dbReference type="ARBA" id="ARBA00004496"/>
    </source>
</evidence>
<evidence type="ECO:0000256" key="2">
    <source>
        <dbReference type="ARBA" id="ARBA00022490"/>
    </source>
</evidence>
<keyword evidence="11" id="KW-1185">Reference proteome</keyword>
<dbReference type="InterPro" id="IPR035437">
    <property type="entry name" value="SNase_OB-fold_sf"/>
</dbReference>
<dbReference type="InterPro" id="IPR050621">
    <property type="entry name" value="Tudor_domain_containing"/>
</dbReference>
<dbReference type="Gene3D" id="2.30.30.140">
    <property type="match status" value="2"/>
</dbReference>
<feature type="region of interest" description="Disordered" evidence="6">
    <location>
        <begin position="1273"/>
        <end position="1294"/>
    </location>
</feature>
<evidence type="ECO:0000259" key="9">
    <source>
        <dbReference type="PROSITE" id="PS51644"/>
    </source>
</evidence>
<evidence type="ECO:0000313" key="11">
    <source>
        <dbReference type="Proteomes" id="UP000838412"/>
    </source>
</evidence>
<dbReference type="InterPro" id="IPR002999">
    <property type="entry name" value="Tudor"/>
</dbReference>
<dbReference type="GO" id="GO:0007283">
    <property type="term" value="P:spermatogenesis"/>
    <property type="evidence" value="ECO:0007669"/>
    <property type="project" value="UniProtKB-KW"/>
</dbReference>
<evidence type="ECO:0000259" key="7">
    <source>
        <dbReference type="PROSITE" id="PS50102"/>
    </source>
</evidence>
<dbReference type="SMART" id="SM00333">
    <property type="entry name" value="TUDOR"/>
    <property type="match status" value="2"/>
</dbReference>
<dbReference type="PROSITE" id="PS50102">
    <property type="entry name" value="RRM"/>
    <property type="match status" value="2"/>
</dbReference>
<feature type="region of interest" description="Disordered" evidence="6">
    <location>
        <begin position="1153"/>
        <end position="1206"/>
    </location>
</feature>
<dbReference type="InterPro" id="IPR035979">
    <property type="entry name" value="RBD_domain_sf"/>
</dbReference>
<dbReference type="GO" id="GO:0005737">
    <property type="term" value="C:cytoplasm"/>
    <property type="evidence" value="ECO:0007669"/>
    <property type="project" value="UniProtKB-SubCell"/>
</dbReference>
<feature type="compositionally biased region" description="Basic and acidic residues" evidence="6">
    <location>
        <begin position="1105"/>
        <end position="1117"/>
    </location>
</feature>
<dbReference type="PANTHER" id="PTHR22948:SF29">
    <property type="entry name" value="FI02030P-RELATED"/>
    <property type="match status" value="1"/>
</dbReference>
<feature type="compositionally biased region" description="Polar residues" evidence="6">
    <location>
        <begin position="643"/>
        <end position="657"/>
    </location>
</feature>
<evidence type="ECO:0000256" key="6">
    <source>
        <dbReference type="SAM" id="MobiDB-lite"/>
    </source>
</evidence>
<dbReference type="PANTHER" id="PTHR22948">
    <property type="entry name" value="TUDOR DOMAIN CONTAINING PROTEIN"/>
    <property type="match status" value="1"/>
</dbReference>
<feature type="region of interest" description="Disordered" evidence="6">
    <location>
        <begin position="1226"/>
        <end position="1251"/>
    </location>
</feature>
<dbReference type="Proteomes" id="UP000838412">
    <property type="component" value="Chromosome 2"/>
</dbReference>
<dbReference type="SMART" id="SM00360">
    <property type="entry name" value="RRM"/>
    <property type="match status" value="2"/>
</dbReference>
<dbReference type="EMBL" id="OV696687">
    <property type="protein sequence ID" value="CAH1255030.1"/>
    <property type="molecule type" value="Genomic_DNA"/>
</dbReference>
<feature type="compositionally biased region" description="Polar residues" evidence="6">
    <location>
        <begin position="394"/>
        <end position="407"/>
    </location>
</feature>
<dbReference type="GO" id="GO:0030154">
    <property type="term" value="P:cell differentiation"/>
    <property type="evidence" value="ECO:0007669"/>
    <property type="project" value="UniProtKB-ARBA"/>
</dbReference>
<feature type="domain" description="Tudor" evidence="8">
    <location>
        <begin position="871"/>
        <end position="929"/>
    </location>
</feature>
<feature type="domain" description="Tudor" evidence="8">
    <location>
        <begin position="502"/>
        <end position="571"/>
    </location>
</feature>
<dbReference type="GO" id="GO:0003723">
    <property type="term" value="F:RNA binding"/>
    <property type="evidence" value="ECO:0007669"/>
    <property type="project" value="UniProtKB-UniRule"/>
</dbReference>
<evidence type="ECO:0000259" key="8">
    <source>
        <dbReference type="PROSITE" id="PS50304"/>
    </source>
</evidence>